<dbReference type="CDD" id="cd00174">
    <property type="entry name" value="SH3"/>
    <property type="match status" value="1"/>
</dbReference>
<feature type="coiled-coil region" evidence="3">
    <location>
        <begin position="116"/>
        <end position="189"/>
    </location>
</feature>
<dbReference type="SUPFAM" id="SSF50044">
    <property type="entry name" value="SH3-domain"/>
    <property type="match status" value="1"/>
</dbReference>
<organism evidence="6 7">
    <name type="scientific">Blepharisma stoltei</name>
    <dbReference type="NCBI Taxonomy" id="1481888"/>
    <lineage>
        <taxon>Eukaryota</taxon>
        <taxon>Sar</taxon>
        <taxon>Alveolata</taxon>
        <taxon>Ciliophora</taxon>
        <taxon>Postciliodesmatophora</taxon>
        <taxon>Heterotrichea</taxon>
        <taxon>Heterotrichida</taxon>
        <taxon>Blepharismidae</taxon>
        <taxon>Blepharisma</taxon>
    </lineage>
</organism>
<evidence type="ECO:0000256" key="2">
    <source>
        <dbReference type="PROSITE-ProRule" id="PRU00192"/>
    </source>
</evidence>
<comment type="caution">
    <text evidence="6">The sequence shown here is derived from an EMBL/GenBank/DDBJ whole genome shotgun (WGS) entry which is preliminary data.</text>
</comment>
<dbReference type="InterPro" id="IPR036028">
    <property type="entry name" value="SH3-like_dom_sf"/>
</dbReference>
<evidence type="ECO:0000256" key="1">
    <source>
        <dbReference type="ARBA" id="ARBA00022443"/>
    </source>
</evidence>
<reference evidence="6" key="1">
    <citation type="submission" date="2021-09" db="EMBL/GenBank/DDBJ databases">
        <authorList>
            <consortium name="AG Swart"/>
            <person name="Singh M."/>
            <person name="Singh A."/>
            <person name="Seah K."/>
            <person name="Emmerich C."/>
        </authorList>
    </citation>
    <scope>NUCLEOTIDE SEQUENCE</scope>
    <source>
        <strain evidence="6">ATCC30299</strain>
    </source>
</reference>
<accession>A0AAU9IT97</accession>
<evidence type="ECO:0000313" key="6">
    <source>
        <dbReference type="EMBL" id="CAG9318067.1"/>
    </source>
</evidence>
<name>A0AAU9IT97_9CILI</name>
<keyword evidence="3" id="KW-0175">Coiled coil</keyword>
<evidence type="ECO:0000256" key="4">
    <source>
        <dbReference type="SAM" id="MobiDB-lite"/>
    </source>
</evidence>
<dbReference type="Pfam" id="PF14604">
    <property type="entry name" value="SH3_9"/>
    <property type="match status" value="1"/>
</dbReference>
<sequence>MASEKNLKKGRLVTSKFSQAKFKVELPKFISEMELEDIIGQPPSNSKLEISQLTPTPRSSSLAEIRRRPKTPSSSQENKSVRNLFKRRDAQKHINVVPTSMTPRQHSTESSFIHQIKDLALKLSQERQKNEELESLVRLMESRHKFELDNAKKRHEKLSMINKKLIEDKDELETRLNEEILKLRREIEENCGAFNEVLRCNKSLIENLMIERTGSALFARDTNLIITDDIIEKIEKYNEKIEEICKISTKIEKENNIIQIKAFEMSPTTGETEHGLLKTITFRKETNSFNSPSDTIGSRQATALFNFTAKEPDELNFNKNDRITIISQHEDGWWIGKLGESIGKFPGSLVILDT</sequence>
<feature type="compositionally biased region" description="Polar residues" evidence="4">
    <location>
        <begin position="42"/>
        <end position="62"/>
    </location>
</feature>
<feature type="domain" description="SH3" evidence="5">
    <location>
        <begin position="296"/>
        <end position="354"/>
    </location>
</feature>
<evidence type="ECO:0000313" key="7">
    <source>
        <dbReference type="Proteomes" id="UP001162131"/>
    </source>
</evidence>
<dbReference type="Gene3D" id="2.30.30.40">
    <property type="entry name" value="SH3 Domains"/>
    <property type="match status" value="1"/>
</dbReference>
<dbReference type="Proteomes" id="UP001162131">
    <property type="component" value="Unassembled WGS sequence"/>
</dbReference>
<dbReference type="PANTHER" id="PTHR14167">
    <property type="entry name" value="SH3 DOMAIN-CONTAINING"/>
    <property type="match status" value="1"/>
</dbReference>
<keyword evidence="1 2" id="KW-0728">SH3 domain</keyword>
<dbReference type="AlphaFoldDB" id="A0AAU9IT97"/>
<dbReference type="EMBL" id="CAJZBQ010000020">
    <property type="protein sequence ID" value="CAG9318067.1"/>
    <property type="molecule type" value="Genomic_DNA"/>
</dbReference>
<dbReference type="InterPro" id="IPR001452">
    <property type="entry name" value="SH3_domain"/>
</dbReference>
<gene>
    <name evidence="6" type="ORF">BSTOLATCC_MIC20551</name>
</gene>
<protein>
    <recommendedName>
        <fullName evidence="5">SH3 domain-containing protein</fullName>
    </recommendedName>
</protein>
<keyword evidence="7" id="KW-1185">Reference proteome</keyword>
<dbReference type="PROSITE" id="PS50002">
    <property type="entry name" value="SH3"/>
    <property type="match status" value="1"/>
</dbReference>
<evidence type="ECO:0000256" key="3">
    <source>
        <dbReference type="SAM" id="Coils"/>
    </source>
</evidence>
<dbReference type="PRINTS" id="PR00499">
    <property type="entry name" value="P67PHOX"/>
</dbReference>
<dbReference type="SMART" id="SM00326">
    <property type="entry name" value="SH3"/>
    <property type="match status" value="1"/>
</dbReference>
<feature type="region of interest" description="Disordered" evidence="4">
    <location>
        <begin position="40"/>
        <end position="91"/>
    </location>
</feature>
<dbReference type="InterPro" id="IPR050384">
    <property type="entry name" value="Endophilin_SH3RF"/>
</dbReference>
<proteinExistence type="predicted"/>
<evidence type="ECO:0000259" key="5">
    <source>
        <dbReference type="PROSITE" id="PS50002"/>
    </source>
</evidence>